<accession>A0AAV8VD51</accession>
<dbReference type="InterPro" id="IPR055362">
    <property type="entry name" value="PTHB1_pf_dom"/>
</dbReference>
<evidence type="ECO:0000313" key="9">
    <source>
        <dbReference type="Proteomes" id="UP001159042"/>
    </source>
</evidence>
<evidence type="ECO:0000259" key="6">
    <source>
        <dbReference type="Pfam" id="PF23338"/>
    </source>
</evidence>
<evidence type="ECO:0000259" key="5">
    <source>
        <dbReference type="Pfam" id="PF23337"/>
    </source>
</evidence>
<evidence type="ECO:0000313" key="8">
    <source>
        <dbReference type="EMBL" id="KAJ8912105.1"/>
    </source>
</evidence>
<proteinExistence type="predicted"/>
<dbReference type="InterPro" id="IPR028073">
    <property type="entry name" value="PHTB1_N_dom"/>
</dbReference>
<feature type="domain" description="PTHB1 platform" evidence="5">
    <location>
        <begin position="516"/>
        <end position="619"/>
    </location>
</feature>
<dbReference type="Pfam" id="PF23338">
    <property type="entry name" value="PTHB1_hp"/>
    <property type="match status" value="1"/>
</dbReference>
<dbReference type="InterPro" id="IPR055363">
    <property type="entry name" value="PTHB1_hp_dom"/>
</dbReference>
<organism evidence="8 9">
    <name type="scientific">Exocentrus adspersus</name>
    <dbReference type="NCBI Taxonomy" id="1586481"/>
    <lineage>
        <taxon>Eukaryota</taxon>
        <taxon>Metazoa</taxon>
        <taxon>Ecdysozoa</taxon>
        <taxon>Arthropoda</taxon>
        <taxon>Hexapoda</taxon>
        <taxon>Insecta</taxon>
        <taxon>Pterygota</taxon>
        <taxon>Neoptera</taxon>
        <taxon>Endopterygota</taxon>
        <taxon>Coleoptera</taxon>
        <taxon>Polyphaga</taxon>
        <taxon>Cucujiformia</taxon>
        <taxon>Chrysomeloidea</taxon>
        <taxon>Cerambycidae</taxon>
        <taxon>Lamiinae</taxon>
        <taxon>Acanthocinini</taxon>
        <taxon>Exocentrus</taxon>
    </lineage>
</organism>
<dbReference type="Pfam" id="PF23339">
    <property type="entry name" value="PTHB1_CtH"/>
    <property type="match status" value="1"/>
</dbReference>
<feature type="domain" description="PTHB1 C-terminal helix bundle" evidence="7">
    <location>
        <begin position="731"/>
        <end position="804"/>
    </location>
</feature>
<evidence type="ECO:0000256" key="1">
    <source>
        <dbReference type="SAM" id="Coils"/>
    </source>
</evidence>
<feature type="region of interest" description="Disordered" evidence="2">
    <location>
        <begin position="815"/>
        <end position="846"/>
    </location>
</feature>
<dbReference type="Pfam" id="PF23337">
    <property type="entry name" value="PTHB1_pf"/>
    <property type="match status" value="1"/>
</dbReference>
<reference evidence="8 9" key="1">
    <citation type="journal article" date="2023" name="Insect Mol. Biol.">
        <title>Genome sequencing provides insights into the evolution of gene families encoding plant cell wall-degrading enzymes in longhorned beetles.</title>
        <authorList>
            <person name="Shin N.R."/>
            <person name="Okamura Y."/>
            <person name="Kirsch R."/>
            <person name="Pauchet Y."/>
        </authorList>
    </citation>
    <scope>NUCLEOTIDE SEQUENCE [LARGE SCALE GENOMIC DNA]</scope>
    <source>
        <strain evidence="8">EAD_L_NR</strain>
    </source>
</reference>
<dbReference type="GO" id="GO:0034464">
    <property type="term" value="C:BBSome"/>
    <property type="evidence" value="ECO:0007669"/>
    <property type="project" value="InterPro"/>
</dbReference>
<evidence type="ECO:0000259" key="3">
    <source>
        <dbReference type="Pfam" id="PF14727"/>
    </source>
</evidence>
<dbReference type="GO" id="GO:0016020">
    <property type="term" value="C:membrane"/>
    <property type="evidence" value="ECO:0007669"/>
    <property type="project" value="TreeGrafter"/>
</dbReference>
<dbReference type="SUPFAM" id="SSF50978">
    <property type="entry name" value="WD40 repeat-like"/>
    <property type="match status" value="1"/>
</dbReference>
<dbReference type="InterPro" id="IPR026511">
    <property type="entry name" value="PTHB1"/>
</dbReference>
<keyword evidence="1" id="KW-0175">Coiled coil</keyword>
<feature type="coiled-coil region" evidence="1">
    <location>
        <begin position="365"/>
        <end position="392"/>
    </location>
</feature>
<evidence type="ECO:0000259" key="7">
    <source>
        <dbReference type="Pfam" id="PF23339"/>
    </source>
</evidence>
<gene>
    <name evidence="8" type="ORF">NQ315_005441</name>
</gene>
<feature type="domain" description="PTHB1 GAE" evidence="4">
    <location>
        <begin position="428"/>
        <end position="511"/>
    </location>
</feature>
<evidence type="ECO:0000259" key="4">
    <source>
        <dbReference type="Pfam" id="PF14728"/>
    </source>
</evidence>
<dbReference type="InterPro" id="IPR028074">
    <property type="entry name" value="PHTB1_GAE_dom"/>
</dbReference>
<comment type="caution">
    <text evidence="8">The sequence shown here is derived from an EMBL/GenBank/DDBJ whole genome shotgun (WGS) entry which is preliminary data.</text>
</comment>
<dbReference type="Pfam" id="PF14728">
    <property type="entry name" value="PTHB1_GAE"/>
    <property type="match status" value="1"/>
</dbReference>
<dbReference type="InterPro" id="IPR036322">
    <property type="entry name" value="WD40_repeat_dom_sf"/>
</dbReference>
<dbReference type="InterPro" id="IPR055364">
    <property type="entry name" value="PTHB1_CtH_dom"/>
</dbReference>
<name>A0AAV8VD51_9CUCU</name>
<dbReference type="Proteomes" id="UP001159042">
    <property type="component" value="Unassembled WGS sequence"/>
</dbReference>
<sequence>MSLFRVREFWTTQTEDDEYFDQNSMIITKLNSDSDFIITGSQSGVLRIFKPSCTLTENNNITGFTATDLLLEQMFNHPILQVGFGRLVSGSQNTQIAILHPRLLSVYQLKSKEGVTDHGTQNYLHLAYEHNLRRSAANFEIGSFGGTQNRDFICVQTLDGMLNFFEQENAAFCCFLPNFLLPRPIAYVKKTDEFVTCSSNWSIVSYKYKDLSEAGEASNTNVDSSQKIDYNWCYNLGEDVIDISVIDDFINKEAWILILGERNLFCLDSKGKLKFMKKLDYSPICFNVYVIDDRILSLVISETSTLLVYENTTLKWSAQLQMLPVAIKRAFLNTIKGALVLLSDEGRLECCYLGTEPSLFVAPPLARKEIDFEKAEEELDRLNKIINKSFGKDAKLLKSDTDKDLEIQITVNPCLLPCTLETKLENIENHQMCEVAVDILPKLNHEEVQVCVVAQSPLMVVPQVKLYNELKEKTTFTCYAFLNDTGEVPSLNIEVVATVVTSLGVPKIYKEEAILPISLVYQLCAPQKESVHKITININKSPVPLADLFPEYVNNETFSQSTNAIGLKNVSSSGHSVTVLLAKSSERYRLQSDSFASLSFLIELMIFRLKTHYVDHSDFIVSYNSSLPSNEVILYVNNHFTKRQMVRQLEEELAQLTSQFRIIQKRLISKFKIKNPSPLSNLELLLQDTYDEIMIATDQLITAYSELTKAQGELSCALNIVQNLVKIMDINPELKELLLSAFCPTVDDSDSQGWEDVMDTTLCHLLRTALAKSEKDKLRSTNTAEEVKDITRLEKHLNQVFERIPKISNEINEEFDLKEEYSPQESPKSPDKEMRPVGSQFRGNPAHAYFLQGKAC</sequence>
<keyword evidence="9" id="KW-1185">Reference proteome</keyword>
<dbReference type="PANTHER" id="PTHR20991">
    <property type="entry name" value="PARATHYROID HORMONE-RESPONSIVE B1 GENE"/>
    <property type="match status" value="1"/>
</dbReference>
<feature type="domain" description="PTHB1 hairpin" evidence="6">
    <location>
        <begin position="626"/>
        <end position="728"/>
    </location>
</feature>
<dbReference type="GO" id="GO:0060271">
    <property type="term" value="P:cilium assembly"/>
    <property type="evidence" value="ECO:0007669"/>
    <property type="project" value="TreeGrafter"/>
</dbReference>
<feature type="domain" description="PTHB1 N-terminal" evidence="3">
    <location>
        <begin position="1"/>
        <end position="357"/>
    </location>
</feature>
<dbReference type="PANTHER" id="PTHR20991:SF0">
    <property type="entry name" value="PROTEIN PTHB1"/>
    <property type="match status" value="1"/>
</dbReference>
<dbReference type="Pfam" id="PF14727">
    <property type="entry name" value="PHTB1_N"/>
    <property type="match status" value="1"/>
</dbReference>
<evidence type="ECO:0008006" key="10">
    <source>
        <dbReference type="Google" id="ProtNLM"/>
    </source>
</evidence>
<dbReference type="AlphaFoldDB" id="A0AAV8VD51"/>
<protein>
    <recommendedName>
        <fullName evidence="10">Protein PTHB1</fullName>
    </recommendedName>
</protein>
<dbReference type="EMBL" id="JANEYG010000146">
    <property type="protein sequence ID" value="KAJ8912105.1"/>
    <property type="molecule type" value="Genomic_DNA"/>
</dbReference>
<evidence type="ECO:0000256" key="2">
    <source>
        <dbReference type="SAM" id="MobiDB-lite"/>
    </source>
</evidence>